<reference evidence="2 3" key="1">
    <citation type="submission" date="2016-04" db="EMBL/GenBank/DDBJ databases">
        <title>A degradative enzymes factory behind the ericoid mycorrhizal symbiosis.</title>
        <authorList>
            <consortium name="DOE Joint Genome Institute"/>
            <person name="Martino E."/>
            <person name="Morin E."/>
            <person name="Grelet G."/>
            <person name="Kuo A."/>
            <person name="Kohler A."/>
            <person name="Daghino S."/>
            <person name="Barry K."/>
            <person name="Choi C."/>
            <person name="Cichocki N."/>
            <person name="Clum A."/>
            <person name="Copeland A."/>
            <person name="Hainaut M."/>
            <person name="Haridas S."/>
            <person name="Labutti K."/>
            <person name="Lindquist E."/>
            <person name="Lipzen A."/>
            <person name="Khouja H.-R."/>
            <person name="Murat C."/>
            <person name="Ohm R."/>
            <person name="Olson A."/>
            <person name="Spatafora J."/>
            <person name="Veneault-Fourrey C."/>
            <person name="Henrissat B."/>
            <person name="Grigoriev I."/>
            <person name="Martin F."/>
            <person name="Perotto S."/>
        </authorList>
    </citation>
    <scope>NUCLEOTIDE SEQUENCE [LARGE SCALE GENOMIC DNA]</scope>
    <source>
        <strain evidence="2 3">F</strain>
    </source>
</reference>
<dbReference type="Proteomes" id="UP000235786">
    <property type="component" value="Unassembled WGS sequence"/>
</dbReference>
<dbReference type="OrthoDB" id="3561291at2759"/>
<dbReference type="AlphaFoldDB" id="A0A2J6R4M4"/>
<organism evidence="2 3">
    <name type="scientific">Hyaloscypha variabilis (strain UAMH 11265 / GT02V1 / F)</name>
    <name type="common">Meliniomyces variabilis</name>
    <dbReference type="NCBI Taxonomy" id="1149755"/>
    <lineage>
        <taxon>Eukaryota</taxon>
        <taxon>Fungi</taxon>
        <taxon>Dikarya</taxon>
        <taxon>Ascomycota</taxon>
        <taxon>Pezizomycotina</taxon>
        <taxon>Leotiomycetes</taxon>
        <taxon>Helotiales</taxon>
        <taxon>Hyaloscyphaceae</taxon>
        <taxon>Hyaloscypha</taxon>
        <taxon>Hyaloscypha variabilis</taxon>
    </lineage>
</organism>
<accession>A0A2J6R4M4</accession>
<dbReference type="EMBL" id="KZ613956">
    <property type="protein sequence ID" value="PMD33429.1"/>
    <property type="molecule type" value="Genomic_DNA"/>
</dbReference>
<sequence length="849" mass="93846">MLPIPPLTMESQGVAFGAVATSLDLQTPEESALSNNHTSSIFQKALQPPHLLESYASQGPCTHPLPNHMIYHGQHFIDQSVSNLAHSSQSGPTSCGPIERGYDMIAPETTIAEDLDRSLQWDPAYRPPTQARDFLTPPVVKPTIRWVKEIRGDLVRRTPEVILPPHGTADPQPLFNPKLGDPWAISPASLQAPYDAYGTVYPETRGFFNLNSQPQPKVVASASTGIAQDLVFFTPGIGNVALELRAPLEHQNVAQIDPTNNSSKTSNRCIECTFAHTKCVTTPGRPGLPGRPGRACDRCTSLLGKQIQIEYDNTAFISYAIVVDIQSSELLLTNLRYEAEELTGLHPGVSLEDCFDGSICCHMDYSISPTSPYTLSGVPVVIKHLATTRMAKASSDHLQLELPFPALDAIQMDSFIDIGNRMCDLKGLGTIEKNIIVTALRCSDYLGILFNWNSNGICYQLESRGTSVSQAKNLVLETAYAIAYRVQELLKLLSFQVNKSLTEPNNPEHDPGTILCALWIVYSSLNQFREMKGDAKSLKNLAKFLNGLHKRAPGAMKALERYRREVAFEKCGQLSRNLVAFKKLIDAKKIPKSVTSFRYERLGNMITMPVYSTQKSYTDILESQEYDLPFLGTYRLPKSTQTMNPSSPAYSTITLAELQERDGTLTGNHEAHSVRSYNSYEGSVASDSPATESSAPPLTTNVTTIEDGETEVNAEISRLEERLAALRKRQAGAIGHVPLSVKDQTYDHDGMLAKLTELENEEVNQSPKVNKSQKRPKLKRQKSEQRRDSVDPKKPSIASSSPKPKKQRKDGSSPQPRIPLGDYSSGAAEGFFSACMWDHEFNFENMRDD</sequence>
<proteinExistence type="predicted"/>
<evidence type="ECO:0000313" key="3">
    <source>
        <dbReference type="Proteomes" id="UP000235786"/>
    </source>
</evidence>
<gene>
    <name evidence="2" type="ORF">L207DRAFT_571581</name>
</gene>
<feature type="region of interest" description="Disordered" evidence="1">
    <location>
        <begin position="760"/>
        <end position="824"/>
    </location>
</feature>
<feature type="compositionally biased region" description="Basic and acidic residues" evidence="1">
    <location>
        <begin position="781"/>
        <end position="794"/>
    </location>
</feature>
<feature type="compositionally biased region" description="Basic residues" evidence="1">
    <location>
        <begin position="771"/>
        <end position="780"/>
    </location>
</feature>
<evidence type="ECO:0000313" key="2">
    <source>
        <dbReference type="EMBL" id="PMD33429.1"/>
    </source>
</evidence>
<protein>
    <submittedName>
        <fullName evidence="2">Uncharacterized protein</fullName>
    </submittedName>
</protein>
<feature type="region of interest" description="Disordered" evidence="1">
    <location>
        <begin position="680"/>
        <end position="701"/>
    </location>
</feature>
<name>A0A2J6R4M4_HYAVF</name>
<evidence type="ECO:0000256" key="1">
    <source>
        <dbReference type="SAM" id="MobiDB-lite"/>
    </source>
</evidence>
<keyword evidence="3" id="KW-1185">Reference proteome</keyword>